<keyword evidence="5 7" id="KW-0456">Lyase</keyword>
<evidence type="ECO:0000256" key="7">
    <source>
        <dbReference type="HAMAP-Rule" id="MF_02065"/>
    </source>
</evidence>
<keyword evidence="1 7" id="KW-1003">Cell membrane</keyword>
<feature type="site" description="Important for catalytic activity" evidence="7">
    <location>
        <position position="308"/>
    </location>
</feature>
<evidence type="ECO:0000256" key="5">
    <source>
        <dbReference type="ARBA" id="ARBA00023239"/>
    </source>
</evidence>
<evidence type="ECO:0000256" key="1">
    <source>
        <dbReference type="ARBA" id="ARBA00022475"/>
    </source>
</evidence>
<dbReference type="eggNOG" id="COG1559">
    <property type="taxonomic scope" value="Bacteria"/>
</dbReference>
<name>E6K1S3_PARDN</name>
<dbReference type="KEGG" id="pdo:PSDT_0871"/>
<keyword evidence="10" id="KW-1185">Reference proteome</keyword>
<dbReference type="PATRIC" id="fig|864564.6.peg.955"/>
<dbReference type="PANTHER" id="PTHR30518">
    <property type="entry name" value="ENDOLYTIC MUREIN TRANSGLYCOSYLASE"/>
    <property type="match status" value="1"/>
</dbReference>
<sequence length="438" mass="46559">MSDTDKVNDPDDLEEFFSSAAGSDPSAGGDREPADPSPADPSQPPLPPHRRRKAEHALRKGEARAMARGEGAKRRKKKAIRRFFTVLIALLLVAAVAFTGSVIARGILKARQTAPEASPVRDCSDFSGPGGASTAFTVAPGESSSQVGQKLTKAGIVKTSCAFDNAMSSIGTNKTVQPGTFDLKKEMKASDAATILADPSRAKAILNIVAGDRISDVATKAAAASSLSKEDFQKALKSDGEGLLPEEAGGSFEGWLQPGTYDIRNASSATEILKTLVTARIKHLDKLGVPTGSEREVILKKASIAEAEADRSEYYSQVVEVINNRLAKKMTLGMDAINAYGFNEKGTDLTAAQLKDASNPYNSRIHQGLPPTPIGSPGDEALKAAMNPAKGDLLYFVTVNLDTGETKFTADKDEFAKYSQELQDWLESHPQSTSSSSR</sequence>
<dbReference type="AlphaFoldDB" id="E6K1S3"/>
<dbReference type="HAMAP" id="MF_02065">
    <property type="entry name" value="MltG"/>
    <property type="match status" value="1"/>
</dbReference>
<dbReference type="Gene3D" id="3.30.1490.480">
    <property type="entry name" value="Endolytic murein transglycosylase"/>
    <property type="match status" value="1"/>
</dbReference>
<protein>
    <recommendedName>
        <fullName evidence="7">Endolytic murein transglycosylase</fullName>
        <ecNumber evidence="7">4.2.2.29</ecNumber>
    </recommendedName>
    <alternativeName>
        <fullName evidence="7">Peptidoglycan lytic transglycosylase</fullName>
    </alternativeName>
    <alternativeName>
        <fullName evidence="7">Peptidoglycan polymerization terminase</fullName>
    </alternativeName>
</protein>
<feature type="compositionally biased region" description="Low complexity" evidence="8">
    <location>
        <begin position="18"/>
        <end position="28"/>
    </location>
</feature>
<dbReference type="InterPro" id="IPR003770">
    <property type="entry name" value="MLTG-like"/>
</dbReference>
<evidence type="ECO:0000256" key="3">
    <source>
        <dbReference type="ARBA" id="ARBA00022989"/>
    </source>
</evidence>
<evidence type="ECO:0000256" key="8">
    <source>
        <dbReference type="SAM" id="MobiDB-lite"/>
    </source>
</evidence>
<gene>
    <name evidence="7" type="primary">mltG</name>
    <name evidence="9" type="ORF">HMPREF0620_0759</name>
</gene>
<feature type="transmembrane region" description="Helical" evidence="7">
    <location>
        <begin position="83"/>
        <end position="108"/>
    </location>
</feature>
<keyword evidence="3 7" id="KW-1133">Transmembrane helix</keyword>
<feature type="compositionally biased region" description="Pro residues" evidence="8">
    <location>
        <begin position="35"/>
        <end position="47"/>
    </location>
</feature>
<evidence type="ECO:0000256" key="6">
    <source>
        <dbReference type="ARBA" id="ARBA00023316"/>
    </source>
</evidence>
<comment type="catalytic activity">
    <reaction evidence="7">
        <text>a peptidoglycan chain = a peptidoglycan chain with N-acetyl-1,6-anhydromuramyl-[peptide] at the reducing end + a peptidoglycan chain with N-acetylglucosamine at the non-reducing end.</text>
        <dbReference type="EC" id="4.2.2.29"/>
    </reaction>
</comment>
<evidence type="ECO:0000313" key="10">
    <source>
        <dbReference type="Proteomes" id="UP000004946"/>
    </source>
</evidence>
<comment type="caution">
    <text evidence="9">The sequence shown here is derived from an EMBL/GenBank/DDBJ whole genome shotgun (WGS) entry which is preliminary data.</text>
</comment>
<evidence type="ECO:0000313" key="9">
    <source>
        <dbReference type="EMBL" id="EFT83754.1"/>
    </source>
</evidence>
<comment type="function">
    <text evidence="7">Functions as a peptidoglycan terminase that cleaves nascent peptidoglycan strands endolytically to terminate their elongation.</text>
</comment>
<dbReference type="EC" id="4.2.2.29" evidence="7"/>
<dbReference type="RefSeq" id="WP_006290387.1">
    <property type="nucleotide sequence ID" value="NZ_AP012333.1"/>
</dbReference>
<dbReference type="EMBL" id="AEON01000001">
    <property type="protein sequence ID" value="EFT83754.1"/>
    <property type="molecule type" value="Genomic_DNA"/>
</dbReference>
<dbReference type="Proteomes" id="UP000004946">
    <property type="component" value="Chromosome"/>
</dbReference>
<feature type="compositionally biased region" description="Basic and acidic residues" evidence="8">
    <location>
        <begin position="55"/>
        <end position="72"/>
    </location>
</feature>
<dbReference type="GO" id="GO:0008932">
    <property type="term" value="F:lytic endotransglycosylase activity"/>
    <property type="evidence" value="ECO:0007669"/>
    <property type="project" value="UniProtKB-UniRule"/>
</dbReference>
<dbReference type="Pfam" id="PF02618">
    <property type="entry name" value="YceG"/>
    <property type="match status" value="1"/>
</dbReference>
<accession>E6K1S3</accession>
<keyword evidence="2 7" id="KW-0812">Transmembrane</keyword>
<keyword evidence="6 7" id="KW-0961">Cell wall biogenesis/degradation</keyword>
<evidence type="ECO:0000256" key="2">
    <source>
        <dbReference type="ARBA" id="ARBA00022692"/>
    </source>
</evidence>
<comment type="subcellular location">
    <subcellularLocation>
        <location evidence="7">Cell membrane</location>
        <topology evidence="7">Single-pass membrane protein</topology>
    </subcellularLocation>
</comment>
<comment type="similarity">
    <text evidence="7">Belongs to the transglycosylase MltG family.</text>
</comment>
<dbReference type="GO" id="GO:0005886">
    <property type="term" value="C:plasma membrane"/>
    <property type="evidence" value="ECO:0007669"/>
    <property type="project" value="UniProtKB-SubCell"/>
</dbReference>
<dbReference type="GO" id="GO:0009252">
    <property type="term" value="P:peptidoglycan biosynthetic process"/>
    <property type="evidence" value="ECO:0007669"/>
    <property type="project" value="UniProtKB-UniRule"/>
</dbReference>
<dbReference type="GO" id="GO:0071555">
    <property type="term" value="P:cell wall organization"/>
    <property type="evidence" value="ECO:0007669"/>
    <property type="project" value="UniProtKB-KW"/>
</dbReference>
<dbReference type="PANTHER" id="PTHR30518:SF2">
    <property type="entry name" value="ENDOLYTIC MUREIN TRANSGLYCOSYLASE"/>
    <property type="match status" value="1"/>
</dbReference>
<proteinExistence type="inferred from homology"/>
<reference evidence="9 10" key="1">
    <citation type="submission" date="2010-12" db="EMBL/GenBank/DDBJ databases">
        <authorList>
            <person name="Muzny D."/>
            <person name="Qin X."/>
            <person name="Buhay C."/>
            <person name="Dugan-Rocha S."/>
            <person name="Ding Y."/>
            <person name="Chen G."/>
            <person name="Hawes A."/>
            <person name="Holder M."/>
            <person name="Jhangiani S."/>
            <person name="Johnson A."/>
            <person name="Khan Z."/>
            <person name="Li Z."/>
            <person name="Liu W."/>
            <person name="Liu X."/>
            <person name="Perez L."/>
            <person name="Shen H."/>
            <person name="Wang Q."/>
            <person name="Watt J."/>
            <person name="Xi L."/>
            <person name="Xin Y."/>
            <person name="Zhou J."/>
            <person name="Deng J."/>
            <person name="Jiang H."/>
            <person name="Liu Y."/>
            <person name="Qu J."/>
            <person name="Song X.-Z."/>
            <person name="Zhang L."/>
            <person name="Villasana D."/>
            <person name="Johnson A."/>
            <person name="Liu J."/>
            <person name="Liyanage D."/>
            <person name="Lorensuhewa L."/>
            <person name="Robinson T."/>
            <person name="Song A."/>
            <person name="Song B.-B."/>
            <person name="Dinh H."/>
            <person name="Thornton R."/>
            <person name="Coyle M."/>
            <person name="Francisco L."/>
            <person name="Jackson L."/>
            <person name="Javaid M."/>
            <person name="Korchina V."/>
            <person name="Kovar C."/>
            <person name="Mata R."/>
            <person name="Mathew T."/>
            <person name="Ngo R."/>
            <person name="Nguyen L."/>
            <person name="Nguyen N."/>
            <person name="Okwuonu G."/>
            <person name="Ongeri F."/>
            <person name="Pham C."/>
            <person name="Simmons D."/>
            <person name="Wilczek-Boney K."/>
            <person name="Hale W."/>
            <person name="Jakkamsetti A."/>
            <person name="Pham P."/>
            <person name="Ruth R."/>
            <person name="San Lucas F."/>
            <person name="Warren J."/>
            <person name="Zhang J."/>
            <person name="Zhao Z."/>
            <person name="Zhou C."/>
            <person name="Zhu D."/>
            <person name="Lee S."/>
            <person name="Bess C."/>
            <person name="Blankenburg K."/>
            <person name="Forbes L."/>
            <person name="Fu Q."/>
            <person name="Gubbala S."/>
            <person name="Hirani K."/>
            <person name="Jayaseelan J.C."/>
            <person name="Lara F."/>
            <person name="Munidasa M."/>
            <person name="Palculict T."/>
            <person name="Patil S."/>
            <person name="Pu L.-L."/>
            <person name="Saada N."/>
            <person name="Tang L."/>
            <person name="Weissenberger G."/>
            <person name="Zhu Y."/>
            <person name="Hemphill L."/>
            <person name="Shang Y."/>
            <person name="Youmans B."/>
            <person name="Ayvaz T."/>
            <person name="Ross M."/>
            <person name="Santibanez J."/>
            <person name="Aqrawi P."/>
            <person name="Gross S."/>
            <person name="Joshi V."/>
            <person name="Fowler G."/>
            <person name="Nazareth L."/>
            <person name="Reid J."/>
            <person name="Worley K."/>
            <person name="Petrosino J."/>
            <person name="Highlander S."/>
            <person name="Gibbs R."/>
        </authorList>
    </citation>
    <scope>NUCLEOTIDE SEQUENCE [LARGE SCALE GENOMIC DNA]</scope>
    <source>
        <strain evidence="9 10">DSM 10105</strain>
    </source>
</reference>
<dbReference type="HOGENOM" id="CLU_025574_4_0_11"/>
<evidence type="ECO:0000256" key="4">
    <source>
        <dbReference type="ARBA" id="ARBA00023136"/>
    </source>
</evidence>
<organism evidence="9 10">
    <name type="scientific">Parascardovia denticolens DSM 10105 = JCM 12538</name>
    <dbReference type="NCBI Taxonomy" id="864564"/>
    <lineage>
        <taxon>Bacteria</taxon>
        <taxon>Bacillati</taxon>
        <taxon>Actinomycetota</taxon>
        <taxon>Actinomycetes</taxon>
        <taxon>Bifidobacteriales</taxon>
        <taxon>Bifidobacteriaceae</taxon>
        <taxon>Parascardovia</taxon>
    </lineage>
</organism>
<keyword evidence="4 7" id="KW-0472">Membrane</keyword>
<feature type="region of interest" description="Disordered" evidence="8">
    <location>
        <begin position="1"/>
        <end position="74"/>
    </location>
</feature>
<dbReference type="NCBIfam" id="TIGR00247">
    <property type="entry name" value="endolytic transglycosylase MltG"/>
    <property type="match status" value="1"/>
</dbReference>